<dbReference type="AlphaFoldDB" id="A0AB34K6A4"/>
<proteinExistence type="predicted"/>
<accession>A0AB34K6A4</accession>
<gene>
    <name evidence="1" type="ORF">AB1Y20_000797</name>
</gene>
<protein>
    <submittedName>
        <fullName evidence="1">Uncharacterized protein</fullName>
    </submittedName>
</protein>
<evidence type="ECO:0000313" key="1">
    <source>
        <dbReference type="EMBL" id="KAL1529866.1"/>
    </source>
</evidence>
<evidence type="ECO:0000313" key="2">
    <source>
        <dbReference type="Proteomes" id="UP001515480"/>
    </source>
</evidence>
<comment type="caution">
    <text evidence="1">The sequence shown here is derived from an EMBL/GenBank/DDBJ whole genome shotgun (WGS) entry which is preliminary data.</text>
</comment>
<dbReference type="Proteomes" id="UP001515480">
    <property type="component" value="Unassembled WGS sequence"/>
</dbReference>
<organism evidence="1 2">
    <name type="scientific">Prymnesium parvum</name>
    <name type="common">Toxic golden alga</name>
    <dbReference type="NCBI Taxonomy" id="97485"/>
    <lineage>
        <taxon>Eukaryota</taxon>
        <taxon>Haptista</taxon>
        <taxon>Haptophyta</taxon>
        <taxon>Prymnesiophyceae</taxon>
        <taxon>Prymnesiales</taxon>
        <taxon>Prymnesiaceae</taxon>
        <taxon>Prymnesium</taxon>
    </lineage>
</organism>
<keyword evidence="2" id="KW-1185">Reference proteome</keyword>
<dbReference type="EMBL" id="JBGBPQ010000001">
    <property type="protein sequence ID" value="KAL1529866.1"/>
    <property type="molecule type" value="Genomic_DNA"/>
</dbReference>
<sequence length="131" mass="14435">MCDPLCHRLARMKLDFGFSPPFTKGSSNFSVAPCRGASLQHQGASEETDVAVAPKSNCRSLMMPCPALKNAPQKLKRGDARECDVVPASESTEERSIRRSPKNCVQNFTFLCPRCPSTESVHDRLHSPTKD</sequence>
<name>A0AB34K6A4_PRYPA</name>
<reference evidence="1 2" key="1">
    <citation type="journal article" date="2024" name="Science">
        <title>Giant polyketide synthase enzymes in the biosynthesis of giant marine polyether toxins.</title>
        <authorList>
            <person name="Fallon T.R."/>
            <person name="Shende V.V."/>
            <person name="Wierzbicki I.H."/>
            <person name="Pendleton A.L."/>
            <person name="Watervoot N.F."/>
            <person name="Auber R.P."/>
            <person name="Gonzalez D.J."/>
            <person name="Wisecaver J.H."/>
            <person name="Moore B.S."/>
        </authorList>
    </citation>
    <scope>NUCLEOTIDE SEQUENCE [LARGE SCALE GENOMIC DNA]</scope>
    <source>
        <strain evidence="1 2">12B1</strain>
    </source>
</reference>